<dbReference type="EMBL" id="QXDJ01000002">
    <property type="protein sequence ID" value="RII34696.1"/>
    <property type="molecule type" value="Genomic_DNA"/>
</dbReference>
<dbReference type="Proteomes" id="UP000265930">
    <property type="component" value="Unassembled WGS sequence"/>
</dbReference>
<keyword evidence="1" id="KW-1133">Transmembrane helix</keyword>
<name>A0A399IV84_9CLOT</name>
<organism evidence="2 3">
    <name type="scientific">Clostridium chromiireducens</name>
    <dbReference type="NCBI Taxonomy" id="225345"/>
    <lineage>
        <taxon>Bacteria</taxon>
        <taxon>Bacillati</taxon>
        <taxon>Bacillota</taxon>
        <taxon>Clostridia</taxon>
        <taxon>Eubacteriales</taxon>
        <taxon>Clostridiaceae</taxon>
        <taxon>Clostridium</taxon>
    </lineage>
</organism>
<comment type="caution">
    <text evidence="2">The sequence shown here is derived from an EMBL/GenBank/DDBJ whole genome shotgun (WGS) entry which is preliminary data.</text>
</comment>
<dbReference type="RefSeq" id="WP_119365991.1">
    <property type="nucleotide sequence ID" value="NZ_QXDJ01000002.1"/>
</dbReference>
<protein>
    <submittedName>
        <fullName evidence="2">Stage II sporulation protein P</fullName>
    </submittedName>
</protein>
<keyword evidence="1" id="KW-0472">Membrane</keyword>
<accession>A0A399IV84</accession>
<feature type="transmembrane region" description="Helical" evidence="1">
    <location>
        <begin position="21"/>
        <end position="41"/>
    </location>
</feature>
<dbReference type="SUPFAM" id="SSF53187">
    <property type="entry name" value="Zn-dependent exopeptidases"/>
    <property type="match status" value="1"/>
</dbReference>
<sequence>MMYMSRGGKKGDINRRIKIKPNINIGLIVLILLIGILFIRLGNVLKNNRERGAFAYVQLLNLGMPIIEAQAYDEGTYAENRISLKSVCLQVLGLNNISYMGIIKNEVSFFNNLGDNKSSNLSLSFNPFQVSEDSILKSPQNGDKQNVQIGDSKNTQIYNPSLKKELNKSKPEVLIYHSHTTENYNASEPDSLNEDTNVVGVGDVLTHELEENYGISVIHDKTDHCISYNDSYTRSGETVDKYLKEYGDFKMIIDLHRDSIEDKSITTTEVYGMSASKIMFVNAKNSTRYEKNKELTDKVFNKTAELFPTLPTKILTYNRGKNAFNQSKSDGCLLFEIGSHTNTPDESKVTAECMARVIAEILNKK</sequence>
<evidence type="ECO:0000256" key="1">
    <source>
        <dbReference type="SAM" id="Phobius"/>
    </source>
</evidence>
<proteinExistence type="predicted"/>
<dbReference type="AlphaFoldDB" id="A0A399IV84"/>
<dbReference type="Gene3D" id="3.40.630.40">
    <property type="entry name" value="Zn-dependent exopeptidases"/>
    <property type="match status" value="1"/>
</dbReference>
<evidence type="ECO:0000313" key="3">
    <source>
        <dbReference type="Proteomes" id="UP000265930"/>
    </source>
</evidence>
<evidence type="ECO:0000313" key="2">
    <source>
        <dbReference type="EMBL" id="RII34696.1"/>
    </source>
</evidence>
<dbReference type="Pfam" id="PF07454">
    <property type="entry name" value="SpoIIP"/>
    <property type="match status" value="1"/>
</dbReference>
<reference evidence="2 3" key="1">
    <citation type="submission" date="2018-08" db="EMBL/GenBank/DDBJ databases">
        <title>Genome of Clostridium chromiireducens C1, DSM12136.</title>
        <authorList>
            <person name="Xing M."/>
            <person name="Wei Y."/>
            <person name="Ang E.L."/>
            <person name="Zhao H."/>
            <person name="Zhang Y."/>
        </authorList>
    </citation>
    <scope>NUCLEOTIDE SEQUENCE [LARGE SCALE GENOMIC DNA]</scope>
    <source>
        <strain evidence="2 3">C1</strain>
    </source>
</reference>
<dbReference type="NCBIfam" id="TIGR02867">
    <property type="entry name" value="spore_II_P"/>
    <property type="match status" value="1"/>
</dbReference>
<dbReference type="InterPro" id="IPR010897">
    <property type="entry name" value="Spore_II_P"/>
</dbReference>
<keyword evidence="1" id="KW-0812">Transmembrane</keyword>
<gene>
    <name evidence="2" type="ORF">D2A34_05610</name>
</gene>